<dbReference type="InterPro" id="IPR028939">
    <property type="entry name" value="P5C_Rdtase_cat_N"/>
</dbReference>
<comment type="similarity">
    <text evidence="1">Belongs to the pyrroline-5-carboxylate reductase family.</text>
</comment>
<evidence type="ECO:0000259" key="3">
    <source>
        <dbReference type="Pfam" id="PF03807"/>
    </source>
</evidence>
<reference evidence="4" key="1">
    <citation type="submission" date="2015-07" db="EMBL/GenBank/DDBJ databases">
        <title>MeaNS - Measles Nucleotide Surveillance Program.</title>
        <authorList>
            <person name="Tran T."/>
            <person name="Druce J."/>
        </authorList>
    </citation>
    <scope>NUCLEOTIDE SEQUENCE</scope>
    <source>
        <strain evidence="4">UCB-OBI-ISO-001</strain>
        <tissue evidence="4">Gonad</tissue>
    </source>
</reference>
<proteinExistence type="inferred from homology"/>
<keyword evidence="2" id="KW-0812">Transmembrane</keyword>
<name>A0A0L8I6L8_OCTBM</name>
<dbReference type="InterPro" id="IPR036291">
    <property type="entry name" value="NAD(P)-bd_dom_sf"/>
</dbReference>
<sequence length="361" mass="40886">MEDRALIPLPHDLTSGLDSLSLEKAYGEKRSKYINKLCYSCQIINITICVYAIYFINAMDAIKKAVISKELCKDASFKIPNKKIPGVRIGMIGCGVIGQQIVRCLLYQNNIKPHNLLISTRTPEQLDEFTIEGISCTDDNFEVCRFAEVLLLAIPPSQLTLLSKEIRDHLSRKCIVYSILAGQDLQKLATMLRTDNVYNLDVYISEETTASIKWEQMKIPDILSDEDLLKMFLPFRGSDSIIEDVNRLPAIITCAAINLSCAISAQKPEEMLSLVQLVIFSALPLDEDERFWIEDFGRNLSSSYIVSIFKTQNNVATLLRKVKKSSNLQMGFVKAFMQYCYVPTCKKGAEWHDIKRSLTIE</sequence>
<dbReference type="GO" id="GO:0004735">
    <property type="term" value="F:pyrroline-5-carboxylate reductase activity"/>
    <property type="evidence" value="ECO:0007669"/>
    <property type="project" value="TreeGrafter"/>
</dbReference>
<dbReference type="GO" id="GO:0055129">
    <property type="term" value="P:L-proline biosynthetic process"/>
    <property type="evidence" value="ECO:0007669"/>
    <property type="project" value="TreeGrafter"/>
</dbReference>
<gene>
    <name evidence="4" type="ORF">OCBIM_22031795mg</name>
</gene>
<feature type="domain" description="Pyrroline-5-carboxylate reductase catalytic N-terminal" evidence="3">
    <location>
        <begin position="88"/>
        <end position="182"/>
    </location>
</feature>
<dbReference type="OrthoDB" id="195672at2759"/>
<dbReference type="SUPFAM" id="SSF51735">
    <property type="entry name" value="NAD(P)-binding Rossmann-fold domains"/>
    <property type="match status" value="1"/>
</dbReference>
<evidence type="ECO:0000313" key="4">
    <source>
        <dbReference type="EMBL" id="KOF97064.1"/>
    </source>
</evidence>
<evidence type="ECO:0000256" key="2">
    <source>
        <dbReference type="SAM" id="Phobius"/>
    </source>
</evidence>
<dbReference type="AlphaFoldDB" id="A0A0L8I6L8"/>
<dbReference type="OMA" id="WDYSVNI"/>
<protein>
    <recommendedName>
        <fullName evidence="3">Pyrroline-5-carboxylate reductase catalytic N-terminal domain-containing protein</fullName>
    </recommendedName>
</protein>
<dbReference type="Pfam" id="PF03807">
    <property type="entry name" value="F420_oxidored"/>
    <property type="match status" value="1"/>
</dbReference>
<accession>A0A0L8I6L8</accession>
<dbReference type="EMBL" id="KQ416408">
    <property type="protein sequence ID" value="KOF97064.1"/>
    <property type="molecule type" value="Genomic_DNA"/>
</dbReference>
<dbReference type="STRING" id="37653.A0A0L8I6L8"/>
<organism evidence="4">
    <name type="scientific">Octopus bimaculoides</name>
    <name type="common">California two-spotted octopus</name>
    <dbReference type="NCBI Taxonomy" id="37653"/>
    <lineage>
        <taxon>Eukaryota</taxon>
        <taxon>Metazoa</taxon>
        <taxon>Spiralia</taxon>
        <taxon>Lophotrochozoa</taxon>
        <taxon>Mollusca</taxon>
        <taxon>Cephalopoda</taxon>
        <taxon>Coleoidea</taxon>
        <taxon>Octopodiformes</taxon>
        <taxon>Octopoda</taxon>
        <taxon>Incirrata</taxon>
        <taxon>Octopodidae</taxon>
        <taxon>Octopus</taxon>
    </lineage>
</organism>
<dbReference type="PANTHER" id="PTHR11645:SF58">
    <property type="entry name" value="NADP-DEPENDENT OXIDOREDUCTASE DOMAIN-CONTAINING PROTEIN 1"/>
    <property type="match status" value="1"/>
</dbReference>
<dbReference type="PANTHER" id="PTHR11645">
    <property type="entry name" value="PYRROLINE-5-CARBOXYLATE REDUCTASE"/>
    <property type="match status" value="1"/>
</dbReference>
<keyword evidence="2" id="KW-0472">Membrane</keyword>
<evidence type="ECO:0000256" key="1">
    <source>
        <dbReference type="ARBA" id="ARBA00005525"/>
    </source>
</evidence>
<dbReference type="Gene3D" id="3.40.50.720">
    <property type="entry name" value="NAD(P)-binding Rossmann-like Domain"/>
    <property type="match status" value="1"/>
</dbReference>
<keyword evidence="2" id="KW-1133">Transmembrane helix</keyword>
<feature type="transmembrane region" description="Helical" evidence="2">
    <location>
        <begin position="37"/>
        <end position="56"/>
    </location>
</feature>